<accession>C5M3A7</accession>
<dbReference type="STRING" id="294747.C5M3A7"/>
<dbReference type="HOGENOM" id="CLU_839360_0_0_1"/>
<reference evidence="4 5" key="1">
    <citation type="journal article" date="2009" name="Nature">
        <title>Evolution of pathogenicity and sexual reproduction in eight Candida genomes.</title>
        <authorList>
            <person name="Butler G."/>
            <person name="Rasmussen M.D."/>
            <person name="Lin M.F."/>
            <person name="Santos M.A."/>
            <person name="Sakthikumar S."/>
            <person name="Munro C.A."/>
            <person name="Rheinbay E."/>
            <person name="Grabherr M."/>
            <person name="Forche A."/>
            <person name="Reedy J.L."/>
            <person name="Agrafioti I."/>
            <person name="Arnaud M.B."/>
            <person name="Bates S."/>
            <person name="Brown A.J."/>
            <person name="Brunke S."/>
            <person name="Costanzo M.C."/>
            <person name="Fitzpatrick D.A."/>
            <person name="de Groot P.W."/>
            <person name="Harris D."/>
            <person name="Hoyer L.L."/>
            <person name="Hube B."/>
            <person name="Klis F.M."/>
            <person name="Kodira C."/>
            <person name="Lennard N."/>
            <person name="Logue M.E."/>
            <person name="Martin R."/>
            <person name="Neiman A.M."/>
            <person name="Nikolaou E."/>
            <person name="Quail M.A."/>
            <person name="Quinn J."/>
            <person name="Santos M.C."/>
            <person name="Schmitzberger F.F."/>
            <person name="Sherlock G."/>
            <person name="Shah P."/>
            <person name="Silverstein K.A."/>
            <person name="Skrzypek M.S."/>
            <person name="Soll D."/>
            <person name="Staggs R."/>
            <person name="Stansfield I."/>
            <person name="Stumpf M.P."/>
            <person name="Sudbery P.E."/>
            <person name="Srikantha T."/>
            <person name="Zeng Q."/>
            <person name="Berman J."/>
            <person name="Berriman M."/>
            <person name="Heitman J."/>
            <person name="Gow N.A."/>
            <person name="Lorenz M.C."/>
            <person name="Birren B.W."/>
            <person name="Kellis M."/>
            <person name="Cuomo C.A."/>
        </authorList>
    </citation>
    <scope>NUCLEOTIDE SEQUENCE [LARGE SCALE GENOMIC DNA]</scope>
    <source>
        <strain evidence="5">ATCC MYA-3404 / T1</strain>
    </source>
</reference>
<evidence type="ECO:0000256" key="2">
    <source>
        <dbReference type="ARBA" id="ARBA00022679"/>
    </source>
</evidence>
<dbReference type="GO" id="GO:0000287">
    <property type="term" value="F:magnesium ion binding"/>
    <property type="evidence" value="ECO:0007669"/>
    <property type="project" value="InterPro"/>
</dbReference>
<dbReference type="InterPro" id="IPR037143">
    <property type="entry name" value="4-PPantetheinyl_Trfase_dom_sf"/>
</dbReference>
<dbReference type="KEGG" id="ctp:CTRG_00546"/>
<dbReference type="PANTHER" id="PTHR12215">
    <property type="entry name" value="PHOSPHOPANTETHEINE TRANSFERASE"/>
    <property type="match status" value="1"/>
</dbReference>
<dbReference type="PANTHER" id="PTHR12215:SF10">
    <property type="entry name" value="L-AMINOADIPATE-SEMIALDEHYDE DEHYDROGENASE-PHOSPHOPANTETHEINYL TRANSFERASE"/>
    <property type="match status" value="1"/>
</dbReference>
<dbReference type="GO" id="GO:0008897">
    <property type="term" value="F:holo-[acyl-carrier-protein] synthase activity"/>
    <property type="evidence" value="ECO:0007669"/>
    <property type="project" value="UniProtKB-EC"/>
</dbReference>
<dbReference type="Pfam" id="PF01648">
    <property type="entry name" value="ACPS"/>
    <property type="match status" value="1"/>
</dbReference>
<dbReference type="eggNOG" id="KOG0945">
    <property type="taxonomic scope" value="Eukaryota"/>
</dbReference>
<dbReference type="SUPFAM" id="SSF56214">
    <property type="entry name" value="4'-phosphopantetheinyl transferase"/>
    <property type="match status" value="2"/>
</dbReference>
<dbReference type="GO" id="GO:0019878">
    <property type="term" value="P:lysine biosynthetic process via aminoadipic acid"/>
    <property type="evidence" value="ECO:0007669"/>
    <property type="project" value="TreeGrafter"/>
</dbReference>
<feature type="domain" description="4'-phosphopantetheinyl transferase" evidence="3">
    <location>
        <begin position="136"/>
        <end position="202"/>
    </location>
</feature>
<evidence type="ECO:0000313" key="4">
    <source>
        <dbReference type="EMBL" id="EER35807.1"/>
    </source>
</evidence>
<sequence>MISPQNTVFIIHSSMTISQHSHDKNNILLFTTRLSSNLLEFWSDDYNFECSLRLLNDLKLQQKISEMRLHHQKYKALLTSLFTRYVINQLLGSNNFFDVVNFSYNEYGKPMLPDFQFNSSSSNDIICMVVEYSSHPIGVDLSHSRQKVSPVNYLEEFRPIFDKHEISQVDTYFKFNHFWTLKEAFTKLIGSGLNIELSDFYFEVGQGFSEEDYEYIQTQDTSDCYDYSLSWFDNINVNIEKLKAKKDQFIGNLEKEEFYCFSSILENSSGDQPPVIVTIVTQNESKPIKPIEVQFDKILLGYF</sequence>
<gene>
    <name evidence="4" type="ORF">CTRG_00546</name>
</gene>
<dbReference type="InterPro" id="IPR050559">
    <property type="entry name" value="P-Pant_transferase_sf"/>
</dbReference>
<dbReference type="Proteomes" id="UP000002037">
    <property type="component" value="Unassembled WGS sequence"/>
</dbReference>
<keyword evidence="2" id="KW-0808">Transferase</keyword>
<evidence type="ECO:0000313" key="5">
    <source>
        <dbReference type="Proteomes" id="UP000002037"/>
    </source>
</evidence>
<protein>
    <recommendedName>
        <fullName evidence="1">holo-[acyl-carrier-protein] synthase</fullName>
        <ecNumber evidence="1">2.7.8.7</ecNumber>
    </recommendedName>
</protein>
<dbReference type="GeneID" id="8298382"/>
<dbReference type="GO" id="GO:0005829">
    <property type="term" value="C:cytosol"/>
    <property type="evidence" value="ECO:0007669"/>
    <property type="project" value="TreeGrafter"/>
</dbReference>
<dbReference type="OrthoDB" id="26719at2759"/>
<dbReference type="Gene3D" id="3.90.470.20">
    <property type="entry name" value="4'-phosphopantetheinyl transferase domain"/>
    <property type="match status" value="1"/>
</dbReference>
<keyword evidence="5" id="KW-1185">Reference proteome</keyword>
<evidence type="ECO:0000259" key="3">
    <source>
        <dbReference type="Pfam" id="PF01648"/>
    </source>
</evidence>
<dbReference type="InterPro" id="IPR008278">
    <property type="entry name" value="4-PPantetheinyl_Trfase_dom"/>
</dbReference>
<dbReference type="AlphaFoldDB" id="C5M3A7"/>
<organism evidence="4 5">
    <name type="scientific">Candida tropicalis (strain ATCC MYA-3404 / T1)</name>
    <name type="common">Yeast</name>
    <dbReference type="NCBI Taxonomy" id="294747"/>
    <lineage>
        <taxon>Eukaryota</taxon>
        <taxon>Fungi</taxon>
        <taxon>Dikarya</taxon>
        <taxon>Ascomycota</taxon>
        <taxon>Saccharomycotina</taxon>
        <taxon>Pichiomycetes</taxon>
        <taxon>Debaryomycetaceae</taxon>
        <taxon>Candida/Lodderomyces clade</taxon>
        <taxon>Candida</taxon>
    </lineage>
</organism>
<dbReference type="VEuPathDB" id="FungiDB:CTRG_00546"/>
<name>C5M3A7_CANTT</name>
<dbReference type="EC" id="2.7.8.7" evidence="1"/>
<dbReference type="RefSeq" id="XP_002545765.1">
    <property type="nucleotide sequence ID" value="XM_002545719.1"/>
</dbReference>
<evidence type="ECO:0000256" key="1">
    <source>
        <dbReference type="ARBA" id="ARBA00013172"/>
    </source>
</evidence>
<proteinExistence type="predicted"/>
<dbReference type="EMBL" id="GG692395">
    <property type="protein sequence ID" value="EER35807.1"/>
    <property type="molecule type" value="Genomic_DNA"/>
</dbReference>